<dbReference type="Proteomes" id="UP001161017">
    <property type="component" value="Unassembled WGS sequence"/>
</dbReference>
<evidence type="ECO:0000256" key="1">
    <source>
        <dbReference type="SAM" id="SignalP"/>
    </source>
</evidence>
<organism evidence="2 3">
    <name type="scientific">Ramalina farinacea</name>
    <dbReference type="NCBI Taxonomy" id="258253"/>
    <lineage>
        <taxon>Eukaryota</taxon>
        <taxon>Fungi</taxon>
        <taxon>Dikarya</taxon>
        <taxon>Ascomycota</taxon>
        <taxon>Pezizomycotina</taxon>
        <taxon>Lecanoromycetes</taxon>
        <taxon>OSLEUM clade</taxon>
        <taxon>Lecanoromycetidae</taxon>
        <taxon>Lecanorales</taxon>
        <taxon>Lecanorineae</taxon>
        <taxon>Ramalinaceae</taxon>
        <taxon>Ramalina</taxon>
    </lineage>
</organism>
<reference evidence="2" key="1">
    <citation type="journal article" date="2023" name="Genome Biol. Evol.">
        <title>First Whole Genome Sequence and Flow Cytometry Genome Size Data for the Lichen-Forming Fungus Ramalina farinacea (Ascomycota).</title>
        <authorList>
            <person name="Llewellyn T."/>
            <person name="Mian S."/>
            <person name="Hill R."/>
            <person name="Leitch I.J."/>
            <person name="Gaya E."/>
        </authorList>
    </citation>
    <scope>NUCLEOTIDE SEQUENCE</scope>
    <source>
        <strain evidence="2">LIQ254RAFAR</strain>
    </source>
</reference>
<evidence type="ECO:0000313" key="3">
    <source>
        <dbReference type="Proteomes" id="UP001161017"/>
    </source>
</evidence>
<gene>
    <name evidence="2" type="ORF">OHK93_002664</name>
</gene>
<sequence>MRWLLPIIALAAIARAQLNASDVTYIADGPEANISAPAPTGVSGFGDYYIVPGSAPTVKLIDQIPRQPSQAQDALKIYQAIFTASMQVCGEFPTDVVQRSFRVEVGDLWVSFYRVGPRTYDLVQYEDLCFALRGIGELITRDSLYYNVAVRVITAQANYVRADINVEPKQPSTEQPAVDVTK</sequence>
<protein>
    <submittedName>
        <fullName evidence="2">Uncharacterized protein</fullName>
    </submittedName>
</protein>
<keyword evidence="1" id="KW-0732">Signal</keyword>
<comment type="caution">
    <text evidence="2">The sequence shown here is derived from an EMBL/GenBank/DDBJ whole genome shotgun (WGS) entry which is preliminary data.</text>
</comment>
<feature type="chain" id="PRO_5041327635" evidence="1">
    <location>
        <begin position="17"/>
        <end position="182"/>
    </location>
</feature>
<accession>A0AA43QRV8</accession>
<keyword evidence="3" id="KW-1185">Reference proteome</keyword>
<name>A0AA43QRV8_9LECA</name>
<dbReference type="AlphaFoldDB" id="A0AA43QRV8"/>
<dbReference type="EMBL" id="JAPUFD010000014">
    <property type="protein sequence ID" value="MDI1491455.1"/>
    <property type="molecule type" value="Genomic_DNA"/>
</dbReference>
<proteinExistence type="predicted"/>
<evidence type="ECO:0000313" key="2">
    <source>
        <dbReference type="EMBL" id="MDI1491455.1"/>
    </source>
</evidence>
<feature type="signal peptide" evidence="1">
    <location>
        <begin position="1"/>
        <end position="16"/>
    </location>
</feature>